<dbReference type="GO" id="GO:0005737">
    <property type="term" value="C:cytoplasm"/>
    <property type="evidence" value="ECO:0007669"/>
    <property type="project" value="TreeGrafter"/>
</dbReference>
<dbReference type="InterPro" id="IPR029063">
    <property type="entry name" value="SAM-dependent_MTases_sf"/>
</dbReference>
<organism evidence="8 9">
    <name type="scientific">Rhizobium redzepovicii</name>
    <dbReference type="NCBI Taxonomy" id="2867518"/>
    <lineage>
        <taxon>Bacteria</taxon>
        <taxon>Pseudomonadati</taxon>
        <taxon>Pseudomonadota</taxon>
        <taxon>Alphaproteobacteria</taxon>
        <taxon>Hyphomicrobiales</taxon>
        <taxon>Rhizobiaceae</taxon>
        <taxon>Rhizobium/Agrobacterium group</taxon>
        <taxon>Rhizobium</taxon>
    </lineage>
</organism>
<dbReference type="EMBL" id="JAVLSH010000002">
    <property type="protein sequence ID" value="MDR9759418.1"/>
    <property type="molecule type" value="Genomic_DNA"/>
</dbReference>
<comment type="catalytic activity">
    <reaction evidence="6">
        <text>a 2'-deoxyadenosine in DNA + S-adenosyl-L-methionine = an N(6)-methyl-2'-deoxyadenosine in DNA + S-adenosyl-L-homocysteine + H(+)</text>
        <dbReference type="Rhea" id="RHEA:15197"/>
        <dbReference type="Rhea" id="RHEA-COMP:12418"/>
        <dbReference type="Rhea" id="RHEA-COMP:12419"/>
        <dbReference type="ChEBI" id="CHEBI:15378"/>
        <dbReference type="ChEBI" id="CHEBI:57856"/>
        <dbReference type="ChEBI" id="CHEBI:59789"/>
        <dbReference type="ChEBI" id="CHEBI:90615"/>
        <dbReference type="ChEBI" id="CHEBI:90616"/>
        <dbReference type="EC" id="2.1.1.72"/>
    </reaction>
</comment>
<dbReference type="InterPro" id="IPR002052">
    <property type="entry name" value="DNA_methylase_N6_adenine_CS"/>
</dbReference>
<accession>A0AAW8P1S1</accession>
<evidence type="ECO:0000313" key="8">
    <source>
        <dbReference type="EMBL" id="MDR9759418.1"/>
    </source>
</evidence>
<comment type="caution">
    <text evidence="8">The sequence shown here is derived from an EMBL/GenBank/DDBJ whole genome shotgun (WGS) entry which is preliminary data.</text>
</comment>
<dbReference type="GO" id="GO:0003677">
    <property type="term" value="F:DNA binding"/>
    <property type="evidence" value="ECO:0007669"/>
    <property type="project" value="InterPro"/>
</dbReference>
<reference evidence="9" key="1">
    <citation type="submission" date="2023-07" db="EMBL/GenBank/DDBJ databases">
        <title>Genomic characterization of faba bean (Vicia faba) microsymbionts in Mexican soils.</title>
        <authorList>
            <person name="Rivera Orduna F.N."/>
            <person name="Guevara-Luna J."/>
            <person name="Yan J."/>
            <person name="Arroyo-Herrera I."/>
            <person name="Li Y."/>
            <person name="Vasquez-Murrieta M.S."/>
            <person name="Wang E.T."/>
        </authorList>
    </citation>
    <scope>NUCLEOTIDE SEQUENCE [LARGE SCALE GENOMIC DNA]</scope>
    <source>
        <strain evidence="9">CH6</strain>
    </source>
</reference>
<name>A0AAW8P1S1_9HYPH</name>
<dbReference type="Gene3D" id="3.40.50.150">
    <property type="entry name" value="Vaccinia Virus protein VP39"/>
    <property type="match status" value="1"/>
</dbReference>
<evidence type="ECO:0000313" key="9">
    <source>
        <dbReference type="Proteomes" id="UP001269402"/>
    </source>
</evidence>
<protein>
    <recommendedName>
        <fullName evidence="2">site-specific DNA-methyltransferase (adenine-specific)</fullName>
        <ecNumber evidence="2">2.1.1.72</ecNumber>
    </recommendedName>
</protein>
<evidence type="ECO:0000256" key="3">
    <source>
        <dbReference type="ARBA" id="ARBA00022603"/>
    </source>
</evidence>
<dbReference type="PRINTS" id="PR00506">
    <property type="entry name" value="D21N6MTFRASE"/>
</dbReference>
<keyword evidence="4 8" id="KW-0808">Transferase</keyword>
<evidence type="ECO:0000256" key="1">
    <source>
        <dbReference type="ARBA" id="ARBA00006594"/>
    </source>
</evidence>
<proteinExistence type="inferred from homology"/>
<evidence type="ECO:0000259" key="7">
    <source>
        <dbReference type="Pfam" id="PF01555"/>
    </source>
</evidence>
<dbReference type="GO" id="GO:0032259">
    <property type="term" value="P:methylation"/>
    <property type="evidence" value="ECO:0007669"/>
    <property type="project" value="UniProtKB-KW"/>
</dbReference>
<keyword evidence="5" id="KW-0949">S-adenosyl-L-methionine</keyword>
<dbReference type="InterPro" id="IPR002295">
    <property type="entry name" value="N4/N6-MTase_EcoPI_Mod-like"/>
</dbReference>
<sequence>MAKTPREKDVSTLTHDKAVRLNNPTAEMASLFEQQEEILGTVASEMRVPRDRPLVEGEVRDRDRDPQIIWNGVKIKITQAQMRKLAETGEIEIGDAQLVWRGKDRQDWSDLVVNAPPLYIQEKVHPKAIIDDLKRRTTSTRQQSTDAPDLFADFNGIADPEARAEFYQHTKHWQNRMILGDSLQVMASLAEREEMRGKVQCIYFDPPYGIKFNSNWQVSTMSRDVKDGKKEDVSREPEQVKAFRDTWKDGIHSYLTYLRDRLMVARELLTESGSIFVQIGDENVHRVRTVMDEVFGEENAIAQITIEKTSSQTQDFISPVTDYVLWYSKRKAAAKFRQPWLNKKGFGEAGSEYTRGQFGDGTRRPIKESDLTADELRIYRQDNITSQSMGRAKGEGAASWFKVYLEGREFTPGLSSRWKTNDAGMRRLKCAGRIEARGSSLSYVRFFLDFPVMAVNNIWDDVKFSSRSEDKAYVVQTSESTIQRCILMTTDPGDLVLDPTCGSGTTANVAEQWGRRWITIDTSRVALALARTRLMSARYPYYLLTDSREGRAKEQEVSGKLLADAPIAGDIRQGFVYDRAPHITLKSIANNAEIDVIWEKWQAVLEPLRQALNEQRKTTWEEWEIPRQAGTQWPKAAAEALPTARDASQSPAARQKALDGINLSLGRFLTFDTLPQEPLDPWEDAEAVRLHAGWWEARISRQKEIDASIARAADVELLYDRPYEDKTKVRVAGPFTVESLSPHRVVAAREDTLGGELAAAGTITACTSNPANMPEVDFGEMVLAHLRSAGVHQQEKRDTIHFSAITPWPGNYIAAEGRYADGGAVEKRAAILIGPEFGTLTRSQITAAAREASDARFDVLIACAFNFDAQATDLNRLGPLAILKARMNPDLHMAEDLKNTGKGNLFIVFGEPDVEILDAPGGEIKVKVHGVDVFDPSTGEIRSDDVNGIAAWFIDTDYDEESFFVRHAYFLGANEPYKSLKTALKAEIDPDAWETLYSDTSRPFARPSTGRIAVKVINHFGDEVLKVFGV</sequence>
<gene>
    <name evidence="8" type="ORF">RJJ37_07195</name>
</gene>
<dbReference type="AlphaFoldDB" id="A0AAW8P1S1"/>
<dbReference type="PROSITE" id="PS00092">
    <property type="entry name" value="N6_MTASE"/>
    <property type="match status" value="1"/>
</dbReference>
<feature type="domain" description="DNA methylase N-4/N-6" evidence="7">
    <location>
        <begin position="199"/>
        <end position="528"/>
    </location>
</feature>
<keyword evidence="9" id="KW-1185">Reference proteome</keyword>
<dbReference type="Proteomes" id="UP001269402">
    <property type="component" value="Unassembled WGS sequence"/>
</dbReference>
<dbReference type="GO" id="GO:0009007">
    <property type="term" value="F:site-specific DNA-methyltransferase (adenine-specific) activity"/>
    <property type="evidence" value="ECO:0007669"/>
    <property type="project" value="UniProtKB-EC"/>
</dbReference>
<dbReference type="SUPFAM" id="SSF53335">
    <property type="entry name" value="S-adenosyl-L-methionine-dependent methyltransferases"/>
    <property type="match status" value="1"/>
</dbReference>
<evidence type="ECO:0000256" key="4">
    <source>
        <dbReference type="ARBA" id="ARBA00022679"/>
    </source>
</evidence>
<dbReference type="InterPro" id="IPR002941">
    <property type="entry name" value="DNA_methylase_N4/N6"/>
</dbReference>
<evidence type="ECO:0000256" key="5">
    <source>
        <dbReference type="ARBA" id="ARBA00022691"/>
    </source>
</evidence>
<dbReference type="PANTHER" id="PTHR13370">
    <property type="entry name" value="RNA METHYLASE-RELATED"/>
    <property type="match status" value="1"/>
</dbReference>
<dbReference type="Pfam" id="PF01555">
    <property type="entry name" value="N6_N4_Mtase"/>
    <property type="match status" value="1"/>
</dbReference>
<comment type="similarity">
    <text evidence="1">Belongs to the N(4)/N(6)-methyltransferase family.</text>
</comment>
<dbReference type="RefSeq" id="WP_310807146.1">
    <property type="nucleotide sequence ID" value="NZ_JAVLSH010000002.1"/>
</dbReference>
<evidence type="ECO:0000256" key="2">
    <source>
        <dbReference type="ARBA" id="ARBA00011900"/>
    </source>
</evidence>
<keyword evidence="3 8" id="KW-0489">Methyltransferase</keyword>
<dbReference type="GO" id="GO:0008170">
    <property type="term" value="F:N-methyltransferase activity"/>
    <property type="evidence" value="ECO:0007669"/>
    <property type="project" value="InterPro"/>
</dbReference>
<evidence type="ECO:0000256" key="6">
    <source>
        <dbReference type="ARBA" id="ARBA00047942"/>
    </source>
</evidence>
<dbReference type="EC" id="2.1.1.72" evidence="2"/>
<dbReference type="PANTHER" id="PTHR13370:SF16">
    <property type="entry name" value="SITE-SPECIFIC DNA-METHYLTRANSFERASE (ADENINE-SPECIFIC)"/>
    <property type="match status" value="1"/>
</dbReference>